<evidence type="ECO:0000256" key="1">
    <source>
        <dbReference type="SAM" id="MobiDB-lite"/>
    </source>
</evidence>
<keyword evidence="4" id="KW-1185">Reference proteome</keyword>
<dbReference type="Proteomes" id="UP000619260">
    <property type="component" value="Unassembled WGS sequence"/>
</dbReference>
<dbReference type="EMBL" id="BOPF01000018">
    <property type="protein sequence ID" value="GIJ47991.1"/>
    <property type="molecule type" value="Genomic_DNA"/>
</dbReference>
<gene>
    <name evidence="3" type="ORF">Val02_48770</name>
</gene>
<evidence type="ECO:0000313" key="4">
    <source>
        <dbReference type="Proteomes" id="UP000619260"/>
    </source>
</evidence>
<dbReference type="PROSITE" id="PS51257">
    <property type="entry name" value="PROKAR_LIPOPROTEIN"/>
    <property type="match status" value="1"/>
</dbReference>
<organism evidence="3 4">
    <name type="scientific">Virgisporangium aliadipatigenens</name>
    <dbReference type="NCBI Taxonomy" id="741659"/>
    <lineage>
        <taxon>Bacteria</taxon>
        <taxon>Bacillati</taxon>
        <taxon>Actinomycetota</taxon>
        <taxon>Actinomycetes</taxon>
        <taxon>Micromonosporales</taxon>
        <taxon>Micromonosporaceae</taxon>
        <taxon>Virgisporangium</taxon>
    </lineage>
</organism>
<reference evidence="3" key="1">
    <citation type="submission" date="2021-01" db="EMBL/GenBank/DDBJ databases">
        <title>Whole genome shotgun sequence of Virgisporangium aliadipatigenens NBRC 105644.</title>
        <authorList>
            <person name="Komaki H."/>
            <person name="Tamura T."/>
        </authorList>
    </citation>
    <scope>NUCLEOTIDE SEQUENCE</scope>
    <source>
        <strain evidence="3">NBRC 105644</strain>
    </source>
</reference>
<protein>
    <submittedName>
        <fullName evidence="3">Uncharacterized protein</fullName>
    </submittedName>
</protein>
<sequence length="252" mass="25656">MGGARSDGGHLGAAFKVVAIVLATAAVAALAACGWFAYSLNRASSPPDAAEVARSAAVARAARPAGVAVDSAVTDAVNLAPWLIPVTAGLKDTCGSSAGFGVFAPYAPVTCVRSAMRILAVDGAADDRATEWDTALRGHPPRSDEEPFATAQPLDRHYEKSGGVGLDVIWVDPAMVALKAAALAGAPSFDVESVRAETPIDEAAVEAARARYPLFALVVADLTYFDAGATPSPTPHRPGGCNRTDSENCPGG</sequence>
<dbReference type="AlphaFoldDB" id="A0A8J3YQE9"/>
<keyword evidence="2" id="KW-0472">Membrane</keyword>
<keyword evidence="2" id="KW-1133">Transmembrane helix</keyword>
<feature type="region of interest" description="Disordered" evidence="1">
    <location>
        <begin position="229"/>
        <end position="252"/>
    </location>
</feature>
<name>A0A8J3YQE9_9ACTN</name>
<comment type="caution">
    <text evidence="3">The sequence shown here is derived from an EMBL/GenBank/DDBJ whole genome shotgun (WGS) entry which is preliminary data.</text>
</comment>
<dbReference type="RefSeq" id="WP_203901481.1">
    <property type="nucleotide sequence ID" value="NZ_BOPF01000018.1"/>
</dbReference>
<keyword evidence="2" id="KW-0812">Transmembrane</keyword>
<accession>A0A8J3YQE9</accession>
<evidence type="ECO:0000313" key="3">
    <source>
        <dbReference type="EMBL" id="GIJ47991.1"/>
    </source>
</evidence>
<feature type="transmembrane region" description="Helical" evidence="2">
    <location>
        <begin position="12"/>
        <end position="38"/>
    </location>
</feature>
<evidence type="ECO:0000256" key="2">
    <source>
        <dbReference type="SAM" id="Phobius"/>
    </source>
</evidence>
<proteinExistence type="predicted"/>